<dbReference type="RefSeq" id="WP_205665658.1">
    <property type="nucleotide sequence ID" value="NZ_CP016379.1"/>
</dbReference>
<evidence type="ECO:0000259" key="9">
    <source>
        <dbReference type="Pfam" id="PF07685"/>
    </source>
</evidence>
<dbReference type="Gene3D" id="3.40.50.880">
    <property type="match status" value="1"/>
</dbReference>
<dbReference type="GO" id="GO:0042242">
    <property type="term" value="F:cobyrinic acid a,c-diamide synthase activity"/>
    <property type="evidence" value="ECO:0007669"/>
    <property type="project" value="UniProtKB-UniRule"/>
</dbReference>
<protein>
    <recommendedName>
        <fullName evidence="7">Cobyrinate a,c-diamide synthase</fullName>
        <ecNumber evidence="7">6.3.5.11</ecNumber>
    </recommendedName>
    <alternativeName>
        <fullName evidence="7">Cobyrinic acid a,c-diamide synthetase</fullName>
    </alternativeName>
</protein>
<comment type="function">
    <text evidence="7">Catalyzes the ATP-dependent amidation of the two carboxylate groups at positions a and c of cobyrinate, using either L-glutamine or ammonia as the nitrogen source.</text>
</comment>
<keyword evidence="4 7" id="KW-0067">ATP-binding</keyword>
<comment type="domain">
    <text evidence="7">Comprises of two domains. The C-terminal domain contains the binding site for glutamine and catalyzes the hydrolysis of this substrate to glutamate and ammonia. The N-terminal domain is anticipated to bind ATP and cobyrinate and catalyzes the ultimate synthesis of the diamide product. The ammonia produced via the glutaminase domain is probably translocated to the adjacent domain via a molecular tunnel, where it reacts with an activated intermediate.</text>
</comment>
<keyword evidence="11" id="KW-1185">Reference proteome</keyword>
<dbReference type="InterPro" id="IPR002586">
    <property type="entry name" value="CobQ/CobB/MinD/ParA_Nub-bd_dom"/>
</dbReference>
<evidence type="ECO:0000256" key="6">
    <source>
        <dbReference type="ARBA" id="ARBA00022962"/>
    </source>
</evidence>
<accession>A0A3S9T1W1</accession>
<keyword evidence="7" id="KW-0169">Cobalamin biosynthesis</keyword>
<dbReference type="KEGG" id="aft:BBF96_14825"/>
<reference evidence="10 11" key="1">
    <citation type="submission" date="2016-07" db="EMBL/GenBank/DDBJ databases">
        <title>Genome and transcriptome analysis of iron-reducing fermentative bacteria Anoxybacter fermentans.</title>
        <authorList>
            <person name="Zeng X."/>
            <person name="Shao Z."/>
        </authorList>
    </citation>
    <scope>NUCLEOTIDE SEQUENCE [LARGE SCALE GENOMIC DNA]</scope>
    <source>
        <strain evidence="10 11">DY22613</strain>
    </source>
</reference>
<dbReference type="SUPFAM" id="SSF52317">
    <property type="entry name" value="Class I glutamine amidotransferase-like"/>
    <property type="match status" value="1"/>
</dbReference>
<evidence type="ECO:0000256" key="7">
    <source>
        <dbReference type="HAMAP-Rule" id="MF_00027"/>
    </source>
</evidence>
<dbReference type="InterPro" id="IPR027417">
    <property type="entry name" value="P-loop_NTPase"/>
</dbReference>
<dbReference type="Gene3D" id="3.40.50.300">
    <property type="entry name" value="P-loop containing nucleotide triphosphate hydrolases"/>
    <property type="match status" value="2"/>
</dbReference>
<comment type="miscellaneous">
    <text evidence="7">The a and c carboxylates of cobyrinate are activated for nucleophilic attack via formation of a phosphorylated intermediate by ATP. CbiA catalyzes first the amidation of the c-carboxylate, and then that of the a-carboxylate.</text>
</comment>
<dbReference type="AlphaFoldDB" id="A0A3S9T1W1"/>
<evidence type="ECO:0000313" key="11">
    <source>
        <dbReference type="Proteomes" id="UP000267250"/>
    </source>
</evidence>
<dbReference type="PANTHER" id="PTHR43873:SF1">
    <property type="entry name" value="COBYRINATE A,C-DIAMIDE SYNTHASE"/>
    <property type="match status" value="1"/>
</dbReference>
<evidence type="ECO:0000256" key="1">
    <source>
        <dbReference type="ARBA" id="ARBA00001946"/>
    </source>
</evidence>
<comment type="catalytic activity">
    <reaction evidence="7">
        <text>cob(II)yrinate + 2 L-glutamine + 2 ATP + 2 H2O = cob(II)yrinate a,c diamide + 2 L-glutamate + 2 ADP + 2 phosphate + 2 H(+)</text>
        <dbReference type="Rhea" id="RHEA:26289"/>
        <dbReference type="ChEBI" id="CHEBI:15377"/>
        <dbReference type="ChEBI" id="CHEBI:15378"/>
        <dbReference type="ChEBI" id="CHEBI:29985"/>
        <dbReference type="ChEBI" id="CHEBI:30616"/>
        <dbReference type="ChEBI" id="CHEBI:43474"/>
        <dbReference type="ChEBI" id="CHEBI:58359"/>
        <dbReference type="ChEBI" id="CHEBI:58537"/>
        <dbReference type="ChEBI" id="CHEBI:58894"/>
        <dbReference type="ChEBI" id="CHEBI:456216"/>
        <dbReference type="EC" id="6.3.5.11"/>
    </reaction>
</comment>
<evidence type="ECO:0000256" key="5">
    <source>
        <dbReference type="ARBA" id="ARBA00022842"/>
    </source>
</evidence>
<dbReference type="Proteomes" id="UP000267250">
    <property type="component" value="Chromosome"/>
</dbReference>
<evidence type="ECO:0000259" key="8">
    <source>
        <dbReference type="Pfam" id="PF01656"/>
    </source>
</evidence>
<proteinExistence type="inferred from homology"/>
<feature type="site" description="Increases nucleophilicity of active site Cys" evidence="7">
    <location>
        <position position="439"/>
    </location>
</feature>
<gene>
    <name evidence="7" type="primary">cbiA</name>
    <name evidence="10" type="ORF">BBF96_14825</name>
</gene>
<keyword evidence="3 7" id="KW-0547">Nucleotide-binding</keyword>
<dbReference type="CDD" id="cd05388">
    <property type="entry name" value="CobB_N"/>
    <property type="match status" value="1"/>
</dbReference>
<sequence>MNLPRLVIAGTQSGVGKTTITLGIMAALSRRGFKVAPYKVGPDYIDPGFHTFVTNTKSRNLDLWLLTEEKVKYLFQKNSRDFEISIIEGVMGLYDGVGTKKDKASTAHLAKVLKAPLVLVIDGSGISASAAAQVLGYQLYDRNIDFKGVIVNKVSGEAHYQLIKEAIERDTGIKCFGYLPKTAQIELKSRHLGLVPGMEVKELKSQIDKLIKLVEDFINLEGLMELGKKAPQLKIQKESEEIRQLKIKARDISSVKIGIAYDKAFNFYYQDNLDLLKELGAELVYFSPLYDSKLPSDLDGLYIGGGFPEVFGAELEENKSMRQSIAWAIKNRMPVYAECGGLMYLTREIKTLNNQSYQMVGAILTASIVTERLQRFGYVEIKMGKNLFNVQGCVIPAHEFHYSKLQDDSKLPYTYQIRKKTKNWQCGVGTENLLAGYPHLHFYSYPRLALEFILRCWEYRIRRNH</sequence>
<dbReference type="PROSITE" id="PS51274">
    <property type="entry name" value="GATASE_COBBQ"/>
    <property type="match status" value="1"/>
</dbReference>
<dbReference type="InterPro" id="IPR029062">
    <property type="entry name" value="Class_I_gatase-like"/>
</dbReference>
<keyword evidence="6 7" id="KW-0315">Glutamine amidotransferase</keyword>
<evidence type="ECO:0000256" key="3">
    <source>
        <dbReference type="ARBA" id="ARBA00022741"/>
    </source>
</evidence>
<evidence type="ECO:0000256" key="2">
    <source>
        <dbReference type="ARBA" id="ARBA00022598"/>
    </source>
</evidence>
<feature type="domain" description="CobB/CobQ-like glutamine amidotransferase" evidence="9">
    <location>
        <begin position="256"/>
        <end position="444"/>
    </location>
</feature>
<dbReference type="InterPro" id="IPR011698">
    <property type="entry name" value="GATase_3"/>
</dbReference>
<keyword evidence="5 7" id="KW-0460">Magnesium</keyword>
<dbReference type="EC" id="6.3.5.11" evidence="7"/>
<feature type="active site" description="Nucleophile" evidence="7">
    <location>
        <position position="339"/>
    </location>
</feature>
<dbReference type="EMBL" id="CP016379">
    <property type="protein sequence ID" value="AZR74548.1"/>
    <property type="molecule type" value="Genomic_DNA"/>
</dbReference>
<evidence type="ECO:0000256" key="4">
    <source>
        <dbReference type="ARBA" id="ARBA00022840"/>
    </source>
</evidence>
<comment type="similarity">
    <text evidence="7">Belongs to the CobB/CbiA family.</text>
</comment>
<evidence type="ECO:0000313" key="10">
    <source>
        <dbReference type="EMBL" id="AZR74548.1"/>
    </source>
</evidence>
<dbReference type="UniPathway" id="UPA00148">
    <property type="reaction ID" value="UER00231"/>
</dbReference>
<comment type="cofactor">
    <cofactor evidence="1 7">
        <name>Mg(2+)</name>
        <dbReference type="ChEBI" id="CHEBI:18420"/>
    </cofactor>
</comment>
<dbReference type="CDD" id="cd03130">
    <property type="entry name" value="GATase1_CobB"/>
    <property type="match status" value="1"/>
</dbReference>
<dbReference type="Pfam" id="PF07685">
    <property type="entry name" value="GATase_3"/>
    <property type="match status" value="1"/>
</dbReference>
<name>A0A3S9T1W1_9FIRM</name>
<dbReference type="InterPro" id="IPR004484">
    <property type="entry name" value="CbiA/CobB_synth"/>
</dbReference>
<dbReference type="GO" id="GO:0005524">
    <property type="term" value="F:ATP binding"/>
    <property type="evidence" value="ECO:0007669"/>
    <property type="project" value="UniProtKB-UniRule"/>
</dbReference>
<dbReference type="PANTHER" id="PTHR43873">
    <property type="entry name" value="COBYRINATE A,C-DIAMIDE SYNTHASE"/>
    <property type="match status" value="1"/>
</dbReference>
<organism evidence="10 11">
    <name type="scientific">Anoxybacter fermentans</name>
    <dbReference type="NCBI Taxonomy" id="1323375"/>
    <lineage>
        <taxon>Bacteria</taxon>
        <taxon>Bacillati</taxon>
        <taxon>Bacillota</taxon>
        <taxon>Clostridia</taxon>
        <taxon>Halanaerobiales</taxon>
        <taxon>Anoxybacter</taxon>
    </lineage>
</organism>
<dbReference type="Pfam" id="PF01656">
    <property type="entry name" value="CbiA"/>
    <property type="match status" value="1"/>
</dbReference>
<dbReference type="SUPFAM" id="SSF52540">
    <property type="entry name" value="P-loop containing nucleoside triphosphate hydrolases"/>
    <property type="match status" value="1"/>
</dbReference>
<dbReference type="NCBIfam" id="NF002204">
    <property type="entry name" value="PRK01077.1"/>
    <property type="match status" value="1"/>
</dbReference>
<feature type="domain" description="CobQ/CobB/MinD/ParA nucleotide binding" evidence="8">
    <location>
        <begin position="6"/>
        <end position="192"/>
    </location>
</feature>
<comment type="pathway">
    <text evidence="7">Cofactor biosynthesis; adenosylcobalamin biosynthesis; cob(II)yrinate a,c-diamide from sirohydrochlorin (anaerobic route): step 10/10.</text>
</comment>
<dbReference type="HAMAP" id="MF_00027">
    <property type="entry name" value="CobB_CbiA"/>
    <property type="match status" value="1"/>
</dbReference>
<keyword evidence="2 7" id="KW-0436">Ligase</keyword>
<dbReference type="NCBIfam" id="TIGR00379">
    <property type="entry name" value="cobB"/>
    <property type="match status" value="1"/>
</dbReference>
<dbReference type="GO" id="GO:0009236">
    <property type="term" value="P:cobalamin biosynthetic process"/>
    <property type="evidence" value="ECO:0007669"/>
    <property type="project" value="UniProtKB-UniRule"/>
</dbReference>